<evidence type="ECO:0000259" key="1">
    <source>
        <dbReference type="Pfam" id="PF01337"/>
    </source>
</evidence>
<sequence length="133" mass="14529">MTFDLKAPGVVHVPDLDVDAIRAAAKVHGAVVYVMPDTGITDRASFFAWFRAHVPQDPPLVSARSWDAFRDSIRSGLLDETPRRFVIVWPNSAAMGPPDERQNALDVLAQIVGDLTDARATRGRTKHVSVLVG</sequence>
<dbReference type="InterPro" id="IPR000468">
    <property type="entry name" value="Barstar"/>
</dbReference>
<feature type="domain" description="Barstar (barnase inhibitor)" evidence="1">
    <location>
        <begin position="39"/>
        <end position="116"/>
    </location>
</feature>
<reference evidence="2" key="1">
    <citation type="submission" date="2021-12" db="EMBL/GenBank/DDBJ databases">
        <title>Discovery of the Pendulisporaceae a myxobacterial family with distinct sporulation behavior and unique specialized metabolism.</title>
        <authorList>
            <person name="Garcia R."/>
            <person name="Popoff A."/>
            <person name="Bader C.D."/>
            <person name="Loehr J."/>
            <person name="Walesch S."/>
            <person name="Walt C."/>
            <person name="Boldt J."/>
            <person name="Bunk B."/>
            <person name="Haeckl F.J.F.P.J."/>
            <person name="Gunesch A.P."/>
            <person name="Birkelbach J."/>
            <person name="Nuebel U."/>
            <person name="Pietschmann T."/>
            <person name="Bach T."/>
            <person name="Mueller R."/>
        </authorList>
    </citation>
    <scope>NUCLEOTIDE SEQUENCE</scope>
    <source>
        <strain evidence="2">MSr11367</strain>
    </source>
</reference>
<dbReference type="Proteomes" id="UP001374803">
    <property type="component" value="Chromosome"/>
</dbReference>
<evidence type="ECO:0000313" key="2">
    <source>
        <dbReference type="EMBL" id="WXB09471.1"/>
    </source>
</evidence>
<accession>A0ABZ2LEW1</accession>
<keyword evidence="3" id="KW-1185">Reference proteome</keyword>
<organism evidence="2 3">
    <name type="scientific">Pendulispora rubella</name>
    <dbReference type="NCBI Taxonomy" id="2741070"/>
    <lineage>
        <taxon>Bacteria</taxon>
        <taxon>Pseudomonadati</taxon>
        <taxon>Myxococcota</taxon>
        <taxon>Myxococcia</taxon>
        <taxon>Myxococcales</taxon>
        <taxon>Sorangiineae</taxon>
        <taxon>Pendulisporaceae</taxon>
        <taxon>Pendulispora</taxon>
    </lineage>
</organism>
<protein>
    <submittedName>
        <fullName evidence="2">Barstar family protein</fullName>
    </submittedName>
</protein>
<proteinExistence type="predicted"/>
<dbReference type="EMBL" id="CP089983">
    <property type="protein sequence ID" value="WXB09471.1"/>
    <property type="molecule type" value="Genomic_DNA"/>
</dbReference>
<dbReference type="RefSeq" id="WP_394839143.1">
    <property type="nucleotide sequence ID" value="NZ_CP089929.1"/>
</dbReference>
<evidence type="ECO:0000313" key="3">
    <source>
        <dbReference type="Proteomes" id="UP001374803"/>
    </source>
</evidence>
<dbReference type="Pfam" id="PF01337">
    <property type="entry name" value="Barstar"/>
    <property type="match status" value="1"/>
</dbReference>
<name>A0ABZ2LEW1_9BACT</name>
<gene>
    <name evidence="2" type="ORF">LVJ94_19840</name>
</gene>